<dbReference type="PROSITE" id="PS51910">
    <property type="entry name" value="GH18_2"/>
    <property type="match status" value="1"/>
</dbReference>
<dbReference type="GO" id="GO:0000272">
    <property type="term" value="P:polysaccharide catabolic process"/>
    <property type="evidence" value="ECO:0007669"/>
    <property type="project" value="UniProtKB-KW"/>
</dbReference>
<dbReference type="InterPro" id="IPR017853">
    <property type="entry name" value="GH"/>
</dbReference>
<protein>
    <submittedName>
        <fullName evidence="10">Acidic endochitinase-like</fullName>
    </submittedName>
</protein>
<evidence type="ECO:0000256" key="2">
    <source>
        <dbReference type="ARBA" id="ARBA00022729"/>
    </source>
</evidence>
<keyword evidence="6" id="KW-0624">Polysaccharide degradation</keyword>
<dbReference type="AlphaFoldDB" id="A0A6P6V9D2"/>
<dbReference type="SUPFAM" id="SSF51445">
    <property type="entry name" value="(Trans)glycosidases"/>
    <property type="match status" value="1"/>
</dbReference>
<dbReference type="InterPro" id="IPR050542">
    <property type="entry name" value="Glycosyl_Hydrlase18_Chitinase"/>
</dbReference>
<dbReference type="GO" id="GO:0006032">
    <property type="term" value="P:chitin catabolic process"/>
    <property type="evidence" value="ECO:0007669"/>
    <property type="project" value="UniProtKB-KW"/>
</dbReference>
<dbReference type="OrthoDB" id="6020543at2759"/>
<keyword evidence="2 7" id="KW-0732">Signal</keyword>
<proteinExistence type="predicted"/>
<evidence type="ECO:0000256" key="6">
    <source>
        <dbReference type="ARBA" id="ARBA00023326"/>
    </source>
</evidence>
<gene>
    <name evidence="10" type="primary">LOC113717922</name>
</gene>
<dbReference type="RefSeq" id="XP_027098572.1">
    <property type="nucleotide sequence ID" value="XM_027242771.2"/>
</dbReference>
<organism evidence="9 10">
    <name type="scientific">Coffea arabica</name>
    <name type="common">Arabian coffee</name>
    <dbReference type="NCBI Taxonomy" id="13443"/>
    <lineage>
        <taxon>Eukaryota</taxon>
        <taxon>Viridiplantae</taxon>
        <taxon>Streptophyta</taxon>
        <taxon>Embryophyta</taxon>
        <taxon>Tracheophyta</taxon>
        <taxon>Spermatophyta</taxon>
        <taxon>Magnoliopsida</taxon>
        <taxon>eudicotyledons</taxon>
        <taxon>Gunneridae</taxon>
        <taxon>Pentapetalae</taxon>
        <taxon>asterids</taxon>
        <taxon>lamiids</taxon>
        <taxon>Gentianales</taxon>
        <taxon>Rubiaceae</taxon>
        <taxon>Ixoroideae</taxon>
        <taxon>Gardenieae complex</taxon>
        <taxon>Bertiereae - Coffeeae clade</taxon>
        <taxon>Coffeeae</taxon>
        <taxon>Coffea</taxon>
    </lineage>
</organism>
<evidence type="ECO:0000313" key="10">
    <source>
        <dbReference type="RefSeq" id="XP_027098572.1"/>
    </source>
</evidence>
<keyword evidence="4" id="KW-1015">Disulfide bond</keyword>
<feature type="signal peptide" evidence="7">
    <location>
        <begin position="1"/>
        <end position="26"/>
    </location>
</feature>
<sequence length="307" mass="33924">MALSLQPLFLAITFLLMASLIGSSEAVRISTYWGQDATEGSLKELCTEGTVRYVKAPVQYVNIAFLRNIGGGRTPELSLRHCNSTTCPLLSSEIELCQSLGIQVLISLAGAPNLSSTAEAYEVASYIWDNFLGGSSSSRPLGEAVLNGVDYHIHSGKPDYLDDLARALSGYNTPENKQVYLAAGPECLLPDRWLDASIRTGLFDYVWVEFFDNPTCQYTPDNLIALFQSWNEWASYPGVNALFLGIPVSPEVAPDGGYIPYEVLVSVVLPFVETYVNFGGIMLWPYRHHHPHPHYSEKFRVQSYAAI</sequence>
<dbReference type="GO" id="GO:0005576">
    <property type="term" value="C:extracellular region"/>
    <property type="evidence" value="ECO:0007669"/>
    <property type="project" value="TreeGrafter"/>
</dbReference>
<evidence type="ECO:0000256" key="3">
    <source>
        <dbReference type="ARBA" id="ARBA00023024"/>
    </source>
</evidence>
<accession>A0A6P6V9D2</accession>
<evidence type="ECO:0000256" key="7">
    <source>
        <dbReference type="SAM" id="SignalP"/>
    </source>
</evidence>
<dbReference type="PANTHER" id="PTHR45708">
    <property type="entry name" value="ENDOCHITINASE"/>
    <property type="match status" value="1"/>
</dbReference>
<reference evidence="9" key="1">
    <citation type="journal article" date="2025" name="Foods">
        <title>Unveiling the Microbial Signatures of Arabica Coffee Cherries: Insights into Ripeness Specific Diversity, Functional Traits, and Implications for Quality and Safety.</title>
        <authorList>
            <consortium name="RefSeq"/>
            <person name="Tenea G.N."/>
            <person name="Cifuentes V."/>
            <person name="Reyes P."/>
            <person name="Cevallos-Vallejos M."/>
        </authorList>
    </citation>
    <scope>NUCLEOTIDE SEQUENCE [LARGE SCALE GENOMIC DNA]</scope>
</reference>
<keyword evidence="9" id="KW-1185">Reference proteome</keyword>
<keyword evidence="5" id="KW-0119">Carbohydrate metabolism</keyword>
<evidence type="ECO:0000256" key="4">
    <source>
        <dbReference type="ARBA" id="ARBA00023157"/>
    </source>
</evidence>
<feature type="chain" id="PRO_5027976692" evidence="7">
    <location>
        <begin position="27"/>
        <end position="307"/>
    </location>
</feature>
<name>A0A6P6V9D2_COFAR</name>
<feature type="domain" description="GH18" evidence="8">
    <location>
        <begin position="27"/>
        <end position="307"/>
    </location>
</feature>
<evidence type="ECO:0000259" key="8">
    <source>
        <dbReference type="PROSITE" id="PS51910"/>
    </source>
</evidence>
<evidence type="ECO:0000256" key="5">
    <source>
        <dbReference type="ARBA" id="ARBA00023277"/>
    </source>
</evidence>
<dbReference type="GO" id="GO:0008843">
    <property type="term" value="F:endochitinase activity"/>
    <property type="evidence" value="ECO:0007669"/>
    <property type="project" value="UniProtKB-EC"/>
</dbReference>
<dbReference type="InterPro" id="IPR001223">
    <property type="entry name" value="Glyco_hydro18_cat"/>
</dbReference>
<dbReference type="Proteomes" id="UP001652660">
    <property type="component" value="Chromosome 11e"/>
</dbReference>
<dbReference type="PANTHER" id="PTHR45708:SF22">
    <property type="entry name" value="ACIDIC ENDOCHITINASE"/>
    <property type="match status" value="1"/>
</dbReference>
<reference evidence="10" key="2">
    <citation type="submission" date="2025-08" db="UniProtKB">
        <authorList>
            <consortium name="RefSeq"/>
        </authorList>
    </citation>
    <scope>IDENTIFICATION</scope>
    <source>
        <tissue evidence="10">Leaves</tissue>
    </source>
</reference>
<dbReference type="Gene3D" id="3.20.20.80">
    <property type="entry name" value="Glycosidases"/>
    <property type="match status" value="1"/>
</dbReference>
<dbReference type="GeneID" id="113717922"/>
<evidence type="ECO:0000256" key="1">
    <source>
        <dbReference type="ARBA" id="ARBA00000822"/>
    </source>
</evidence>
<evidence type="ECO:0000313" key="9">
    <source>
        <dbReference type="Proteomes" id="UP001652660"/>
    </source>
</evidence>
<keyword evidence="3" id="KW-0146">Chitin degradation</keyword>
<comment type="catalytic activity">
    <reaction evidence="1">
        <text>Random endo-hydrolysis of N-acetyl-beta-D-glucosaminide (1-&gt;4)-beta-linkages in chitin and chitodextrins.</text>
        <dbReference type="EC" id="3.2.1.14"/>
    </reaction>
</comment>